<reference evidence="3 4" key="1">
    <citation type="submission" date="2023-07" db="EMBL/GenBank/DDBJ databases">
        <authorList>
            <person name="Girao M."/>
            <person name="Carvalho M.F."/>
        </authorList>
    </citation>
    <scope>NUCLEOTIDE SEQUENCE [LARGE SCALE GENOMIC DNA]</scope>
    <source>
        <strain evidence="3 4">66/93</strain>
    </source>
</reference>
<keyword evidence="2" id="KW-0812">Transmembrane</keyword>
<feature type="compositionally biased region" description="Gly residues" evidence="1">
    <location>
        <begin position="50"/>
        <end position="60"/>
    </location>
</feature>
<accession>A0ABU7L1Z6</accession>
<dbReference type="RefSeq" id="WP_330162313.1">
    <property type="nucleotide sequence ID" value="NZ_BAAAJA010000018.1"/>
</dbReference>
<evidence type="ECO:0000313" key="4">
    <source>
        <dbReference type="Proteomes" id="UP001348641"/>
    </source>
</evidence>
<dbReference type="Proteomes" id="UP001348641">
    <property type="component" value="Unassembled WGS sequence"/>
</dbReference>
<evidence type="ECO:0008006" key="5">
    <source>
        <dbReference type="Google" id="ProtNLM"/>
    </source>
</evidence>
<keyword evidence="2" id="KW-0472">Membrane</keyword>
<feature type="region of interest" description="Disordered" evidence="1">
    <location>
        <begin position="37"/>
        <end position="60"/>
    </location>
</feature>
<protein>
    <recommendedName>
        <fullName evidence="5">Mce-associated membrane protein</fullName>
    </recommendedName>
</protein>
<evidence type="ECO:0000313" key="3">
    <source>
        <dbReference type="EMBL" id="MEE2055566.1"/>
    </source>
</evidence>
<name>A0ABU7L1Z6_9ACTN</name>
<sequence length="206" mass="20779">MSDFAGGSREKTIVFGILAVLVVVLVVLAQQLLSGPDDGEAASPAEASAGSGGNGGGGEPVGDVMALMPYSEAELEAAAETARAFVAAYSEVDPGESDDERLARLSPLLSEDFFGAVEEFVLSTPNSGASRGTPQRVTAEATATAIRNVGSGSVIVEVEARFMTETGDDGGAEPASYAVTVVPGGEGWTVYAFQDAAVGNIAEEGA</sequence>
<comment type="caution">
    <text evidence="3">The sequence shown here is derived from an EMBL/GenBank/DDBJ whole genome shotgun (WGS) entry which is preliminary data.</text>
</comment>
<feature type="transmembrane region" description="Helical" evidence="2">
    <location>
        <begin position="12"/>
        <end position="33"/>
    </location>
</feature>
<dbReference type="EMBL" id="JAUUCC010000194">
    <property type="protein sequence ID" value="MEE2055566.1"/>
    <property type="molecule type" value="Genomic_DNA"/>
</dbReference>
<keyword evidence="2" id="KW-1133">Transmembrane helix</keyword>
<evidence type="ECO:0000256" key="1">
    <source>
        <dbReference type="SAM" id="MobiDB-lite"/>
    </source>
</evidence>
<organism evidence="3 4">
    <name type="scientific">Nocardiopsis tropica</name>
    <dbReference type="NCBI Taxonomy" id="109330"/>
    <lineage>
        <taxon>Bacteria</taxon>
        <taxon>Bacillati</taxon>
        <taxon>Actinomycetota</taxon>
        <taxon>Actinomycetes</taxon>
        <taxon>Streptosporangiales</taxon>
        <taxon>Nocardiopsidaceae</taxon>
        <taxon>Nocardiopsis</taxon>
    </lineage>
</organism>
<evidence type="ECO:0000256" key="2">
    <source>
        <dbReference type="SAM" id="Phobius"/>
    </source>
</evidence>
<proteinExistence type="predicted"/>
<gene>
    <name evidence="3" type="ORF">Q8A49_34220</name>
</gene>